<dbReference type="AlphaFoldDB" id="A0A6P1YN11"/>
<accession>A0A6P1YN11</accession>
<dbReference type="PANTHER" id="PTHR18964">
    <property type="entry name" value="ROK (REPRESSOR, ORF, KINASE) FAMILY"/>
    <property type="match status" value="1"/>
</dbReference>
<dbReference type="KEGG" id="apra:G3A50_11810"/>
<dbReference type="EMBL" id="CP048630">
    <property type="protein sequence ID" value="QIB34320.1"/>
    <property type="molecule type" value="Genomic_DNA"/>
</dbReference>
<dbReference type="RefSeq" id="WP_163075464.1">
    <property type="nucleotide sequence ID" value="NZ_CP048630.1"/>
</dbReference>
<dbReference type="PANTHER" id="PTHR18964:SF149">
    <property type="entry name" value="BIFUNCTIONAL UDP-N-ACETYLGLUCOSAMINE 2-EPIMERASE_N-ACETYLMANNOSAMINE KINASE"/>
    <property type="match status" value="1"/>
</dbReference>
<dbReference type="SUPFAM" id="SSF53067">
    <property type="entry name" value="Actin-like ATPase domain"/>
    <property type="match status" value="1"/>
</dbReference>
<dbReference type="Pfam" id="PF00480">
    <property type="entry name" value="ROK"/>
    <property type="match status" value="1"/>
</dbReference>
<evidence type="ECO:0000313" key="2">
    <source>
        <dbReference type="EMBL" id="QIB34320.1"/>
    </source>
</evidence>
<gene>
    <name evidence="2" type="ORF">G3A50_11810</name>
</gene>
<proteinExistence type="inferred from homology"/>
<name>A0A6P1YN11_9HYPH</name>
<sequence>MSSKAAGILAVDVGGTGLKAAVIDDEGVMISERERVDTPHPCPPQVLLDIYAGMAAKLPAFNRIAIGFPGVVRHGSVLTAPNLGTEAWAGFALAEGMSKRLGGHPARLINDAEMQGLGIVSGKGLEMVLTLGTGAGTALFRDGQLMPHMELAHHPVHEGLTYDEYLGVAAYEAHGKKHWNRHVAHVIELLYVLLHYDRLYLGGGNSKHVEIDLPDRVIIASNDAGLTGGAKLWRGG</sequence>
<protein>
    <submittedName>
        <fullName evidence="2">ROK family protein</fullName>
    </submittedName>
</protein>
<keyword evidence="3" id="KW-1185">Reference proteome</keyword>
<evidence type="ECO:0000256" key="1">
    <source>
        <dbReference type="ARBA" id="ARBA00006479"/>
    </source>
</evidence>
<reference evidence="2 3" key="1">
    <citation type="submission" date="2020-02" db="EMBL/GenBank/DDBJ databases">
        <authorList>
            <person name="Li G."/>
        </authorList>
    </citation>
    <scope>NUCLEOTIDE SEQUENCE [LARGE SCALE GENOMIC DNA]</scope>
    <source>
        <strain evidence="2 3">DSM 102029</strain>
    </source>
</reference>
<dbReference type="InterPro" id="IPR043129">
    <property type="entry name" value="ATPase_NBD"/>
</dbReference>
<dbReference type="Proteomes" id="UP000464751">
    <property type="component" value="Chromosome"/>
</dbReference>
<dbReference type="Gene3D" id="3.30.420.40">
    <property type="match status" value="2"/>
</dbReference>
<evidence type="ECO:0000313" key="3">
    <source>
        <dbReference type="Proteomes" id="UP000464751"/>
    </source>
</evidence>
<organism evidence="2 3">
    <name type="scientific">Ancylobacter pratisalsi</name>
    <dbReference type="NCBI Taxonomy" id="1745854"/>
    <lineage>
        <taxon>Bacteria</taxon>
        <taxon>Pseudomonadati</taxon>
        <taxon>Pseudomonadota</taxon>
        <taxon>Alphaproteobacteria</taxon>
        <taxon>Hyphomicrobiales</taxon>
        <taxon>Xanthobacteraceae</taxon>
        <taxon>Ancylobacter</taxon>
    </lineage>
</organism>
<comment type="similarity">
    <text evidence="1">Belongs to the ROK (NagC/XylR) family.</text>
</comment>
<dbReference type="InterPro" id="IPR000600">
    <property type="entry name" value="ROK"/>
</dbReference>